<proteinExistence type="predicted"/>
<reference evidence="2" key="1">
    <citation type="journal article" date="2012" name="PLoS Genet.">
        <title>The genomes of the fungal plant pathogens Cladosporium fulvum and Dothistroma septosporum reveal adaptation to different hosts and lifestyles but also signatures of common ancestry.</title>
        <authorList>
            <person name="de Wit P.J.G.M."/>
            <person name="van der Burgt A."/>
            <person name="Oekmen B."/>
            <person name="Stergiopoulos I."/>
            <person name="Abd-Elsalam K.A."/>
            <person name="Aerts A.L."/>
            <person name="Bahkali A.H."/>
            <person name="Beenen H.G."/>
            <person name="Chettri P."/>
            <person name="Cox M.P."/>
            <person name="Datema E."/>
            <person name="de Vries R.P."/>
            <person name="Dhillon B."/>
            <person name="Ganley A.R."/>
            <person name="Griffiths S.A."/>
            <person name="Guo Y."/>
            <person name="Hamelin R.C."/>
            <person name="Henrissat B."/>
            <person name="Kabir M.S."/>
            <person name="Jashni M.K."/>
            <person name="Kema G."/>
            <person name="Klaubauf S."/>
            <person name="Lapidus A."/>
            <person name="Levasseur A."/>
            <person name="Lindquist E."/>
            <person name="Mehrabi R."/>
            <person name="Ohm R.A."/>
            <person name="Owen T.J."/>
            <person name="Salamov A."/>
            <person name="Schwelm A."/>
            <person name="Schijlen E."/>
            <person name="Sun H."/>
            <person name="van den Burg H.A."/>
            <person name="van Ham R.C.H.J."/>
            <person name="Zhang S."/>
            <person name="Goodwin S.B."/>
            <person name="Grigoriev I.V."/>
            <person name="Collemare J."/>
            <person name="Bradshaw R.E."/>
        </authorList>
    </citation>
    <scope>NUCLEOTIDE SEQUENCE [LARGE SCALE GENOMIC DNA]</scope>
    <source>
        <strain evidence="2">NZE10 / CBS 128990</strain>
    </source>
</reference>
<dbReference type="HOGENOM" id="CLU_1272269_0_0_1"/>
<reference evidence="1 2" key="2">
    <citation type="journal article" date="2012" name="PLoS Pathog.">
        <title>Diverse lifestyles and strategies of plant pathogenesis encoded in the genomes of eighteen Dothideomycetes fungi.</title>
        <authorList>
            <person name="Ohm R.A."/>
            <person name="Feau N."/>
            <person name="Henrissat B."/>
            <person name="Schoch C.L."/>
            <person name="Horwitz B.A."/>
            <person name="Barry K.W."/>
            <person name="Condon B.J."/>
            <person name="Copeland A.C."/>
            <person name="Dhillon B."/>
            <person name="Glaser F."/>
            <person name="Hesse C.N."/>
            <person name="Kosti I."/>
            <person name="LaButti K."/>
            <person name="Lindquist E.A."/>
            <person name="Lucas S."/>
            <person name="Salamov A.A."/>
            <person name="Bradshaw R.E."/>
            <person name="Ciuffetti L."/>
            <person name="Hamelin R.C."/>
            <person name="Kema G.H.J."/>
            <person name="Lawrence C."/>
            <person name="Scott J.A."/>
            <person name="Spatafora J.W."/>
            <person name="Turgeon B.G."/>
            <person name="de Wit P.J.G.M."/>
            <person name="Zhong S."/>
            <person name="Goodwin S.B."/>
            <person name="Grigoriev I.V."/>
        </authorList>
    </citation>
    <scope>NUCLEOTIDE SEQUENCE [LARGE SCALE GENOMIC DNA]</scope>
    <source>
        <strain evidence="2">NZE10 / CBS 128990</strain>
    </source>
</reference>
<evidence type="ECO:0000313" key="1">
    <source>
        <dbReference type="EMBL" id="EME49615.1"/>
    </source>
</evidence>
<sequence>MSQDQITKSQELYEDRSASRMELEWLRKELVVTRVSHATERRYLRLKLKVSQAEAVKAPALDRRVKELEQELGTIKSFANMRPQVHGEATRPRKELDGTKQLNTRRRKENSSICRCLYKSWPEDERAGWLEANKAALARSTGEGAGGTAAVGVHLHPAEVARAKAAVEVRRHDCILEQRSREPGSRVSVGVARTWFPECAPYAQAEAEADMAPSCGK</sequence>
<protein>
    <submittedName>
        <fullName evidence="1">Uncharacterized protein</fullName>
    </submittedName>
</protein>
<dbReference type="AlphaFoldDB" id="N1Q4C2"/>
<dbReference type="EMBL" id="KB446535">
    <property type="protein sequence ID" value="EME49615.1"/>
    <property type="molecule type" value="Genomic_DNA"/>
</dbReference>
<organism evidence="1 2">
    <name type="scientific">Dothistroma septosporum (strain NZE10 / CBS 128990)</name>
    <name type="common">Red band needle blight fungus</name>
    <name type="synonym">Mycosphaerella pini</name>
    <dbReference type="NCBI Taxonomy" id="675120"/>
    <lineage>
        <taxon>Eukaryota</taxon>
        <taxon>Fungi</taxon>
        <taxon>Dikarya</taxon>
        <taxon>Ascomycota</taxon>
        <taxon>Pezizomycotina</taxon>
        <taxon>Dothideomycetes</taxon>
        <taxon>Dothideomycetidae</taxon>
        <taxon>Mycosphaerellales</taxon>
        <taxon>Mycosphaerellaceae</taxon>
        <taxon>Dothistroma</taxon>
    </lineage>
</organism>
<evidence type="ECO:0000313" key="2">
    <source>
        <dbReference type="Proteomes" id="UP000016933"/>
    </source>
</evidence>
<dbReference type="Proteomes" id="UP000016933">
    <property type="component" value="Unassembled WGS sequence"/>
</dbReference>
<gene>
    <name evidence="1" type="ORF">DOTSEDRAFT_30821</name>
</gene>
<accession>N1Q4C2</accession>
<keyword evidence="2" id="KW-1185">Reference proteome</keyword>
<name>N1Q4C2_DOTSN</name>